<dbReference type="OrthoDB" id="6430291at2759"/>
<organism evidence="2 3">
    <name type="scientific">Trichonephila inaurata madagascariensis</name>
    <dbReference type="NCBI Taxonomy" id="2747483"/>
    <lineage>
        <taxon>Eukaryota</taxon>
        <taxon>Metazoa</taxon>
        <taxon>Ecdysozoa</taxon>
        <taxon>Arthropoda</taxon>
        <taxon>Chelicerata</taxon>
        <taxon>Arachnida</taxon>
        <taxon>Araneae</taxon>
        <taxon>Araneomorphae</taxon>
        <taxon>Entelegynae</taxon>
        <taxon>Araneoidea</taxon>
        <taxon>Nephilidae</taxon>
        <taxon>Trichonephila</taxon>
        <taxon>Trichonephila inaurata</taxon>
    </lineage>
</organism>
<comment type="caution">
    <text evidence="2">The sequence shown here is derived from an EMBL/GenBank/DDBJ whole genome shotgun (WGS) entry which is preliminary data.</text>
</comment>
<evidence type="ECO:0000256" key="1">
    <source>
        <dbReference type="SAM" id="MobiDB-lite"/>
    </source>
</evidence>
<name>A0A8X7CKP6_9ARAC</name>
<evidence type="ECO:0000313" key="2">
    <source>
        <dbReference type="EMBL" id="GFY67582.1"/>
    </source>
</evidence>
<proteinExistence type="predicted"/>
<feature type="compositionally biased region" description="Basic and acidic residues" evidence="1">
    <location>
        <begin position="329"/>
        <end position="350"/>
    </location>
</feature>
<dbReference type="AlphaFoldDB" id="A0A8X7CKP6"/>
<dbReference type="EMBL" id="BMAV01016638">
    <property type="protein sequence ID" value="GFY67582.1"/>
    <property type="molecule type" value="Genomic_DNA"/>
</dbReference>
<evidence type="ECO:0000313" key="3">
    <source>
        <dbReference type="Proteomes" id="UP000886998"/>
    </source>
</evidence>
<gene>
    <name evidence="2" type="primary">AVEN_170923_1</name>
    <name evidence="2" type="ORF">TNIN_147001</name>
</gene>
<feature type="region of interest" description="Disordered" evidence="1">
    <location>
        <begin position="329"/>
        <end position="383"/>
    </location>
</feature>
<accession>A0A8X7CKP6</accession>
<feature type="compositionally biased region" description="Basic and acidic residues" evidence="1">
    <location>
        <begin position="256"/>
        <end position="269"/>
    </location>
</feature>
<reference evidence="2" key="1">
    <citation type="submission" date="2020-08" db="EMBL/GenBank/DDBJ databases">
        <title>Multicomponent nature underlies the extraordinary mechanical properties of spider dragline silk.</title>
        <authorList>
            <person name="Kono N."/>
            <person name="Nakamura H."/>
            <person name="Mori M."/>
            <person name="Yoshida Y."/>
            <person name="Ohtoshi R."/>
            <person name="Malay A.D."/>
            <person name="Moran D.A.P."/>
            <person name="Tomita M."/>
            <person name="Numata K."/>
            <person name="Arakawa K."/>
        </authorList>
    </citation>
    <scope>NUCLEOTIDE SEQUENCE</scope>
</reference>
<protein>
    <submittedName>
        <fullName evidence="2">Uncharacterized protein</fullName>
    </submittedName>
</protein>
<keyword evidence="3" id="KW-1185">Reference proteome</keyword>
<feature type="region of interest" description="Disordered" evidence="1">
    <location>
        <begin position="234"/>
        <end position="284"/>
    </location>
</feature>
<sequence length="404" mass="46025">MSVHSFDLDAYYVPFDPRIPLNETQIFRDGVLIHLFLLLCAVALASAQGKADVEAVAGGVLNAESSRQRIYDIIDAHENRKYGDHGGHEYEEGEIAQKLASRKRYGYLPVNAAVKTPVYYEAAPKDKVYRENVAAYAGKAAPLHLANAPHQVIASPVSNSHYSVVDPKAQSQYIIYDEPKPYHKRPLAINPKSSYILEEEPHYEEKVVISPPVVSHVPHYHRPVKHHSHYDDHHVLDKSHHSSGHGHYGDNSVHGESGHKAHKKYEVSGHKAHSAHGGHHDEHNHHHDRQVHFFLTIYVKGHYERDRGYHYEKAYAYDRVRAHHDIGSNKGAHSDYHSHHNQEGHKDLGDHGAQSYSYFKKNDHYGQHGHHDKNSLYKRGHQGGQGYHDYELKYISPHHHAYGK</sequence>
<feature type="compositionally biased region" description="Basic residues" evidence="1">
    <location>
        <begin position="367"/>
        <end position="381"/>
    </location>
</feature>
<dbReference type="Proteomes" id="UP000886998">
    <property type="component" value="Unassembled WGS sequence"/>
</dbReference>